<comment type="caution">
    <text evidence="1">The sequence shown here is derived from an EMBL/GenBank/DDBJ whole genome shotgun (WGS) entry which is preliminary data.</text>
</comment>
<reference evidence="1 2" key="1">
    <citation type="journal article" date="2017" name="J. Fish Dis.">
        <title>Comparative assessment of Vibrio virulence in marine fish larvae.</title>
        <authorList>
            <person name="Ronneseth A."/>
            <person name="Castillo D."/>
            <person name="D'Alvise P."/>
            <person name="Tonnesen O."/>
            <person name="Haugland G."/>
            <person name="Grotkjaer T."/>
            <person name="Engell-Sorensen K."/>
            <person name="Norremark L."/>
            <person name="Bergh O."/>
            <person name="Wergeland H.I."/>
            <person name="Gram L."/>
        </authorList>
    </citation>
    <scope>NUCLEOTIDE SEQUENCE [LARGE SCALE GENOMIC DNA]</scope>
    <source>
        <strain evidence="1 2">90-11-286</strain>
    </source>
</reference>
<organism evidence="1 2">
    <name type="scientific">Vibrio anguillarum</name>
    <name type="common">Listonella anguillarum</name>
    <dbReference type="NCBI Taxonomy" id="55601"/>
    <lineage>
        <taxon>Bacteria</taxon>
        <taxon>Pseudomonadati</taxon>
        <taxon>Pseudomonadota</taxon>
        <taxon>Gammaproteobacteria</taxon>
        <taxon>Vibrionales</taxon>
        <taxon>Vibrionaceae</taxon>
        <taxon>Vibrio</taxon>
    </lineage>
</organism>
<dbReference type="GeneID" id="83858728"/>
<dbReference type="RefSeq" id="WP_013868191.1">
    <property type="nucleotide sequence ID" value="NZ_AJYT02000167.1"/>
</dbReference>
<evidence type="ECO:0000313" key="1">
    <source>
        <dbReference type="EMBL" id="MBT2917298.1"/>
    </source>
</evidence>
<evidence type="ECO:0000313" key="2">
    <source>
        <dbReference type="Proteomes" id="UP000078309"/>
    </source>
</evidence>
<dbReference type="AlphaFoldDB" id="A0ABD4QQD6"/>
<dbReference type="Proteomes" id="UP000078309">
    <property type="component" value="Unassembled WGS sequence"/>
</dbReference>
<sequence length="45" mass="5323">MMNDPITTDTKQPTPLAIYYRQRLEKSRNPIEVMAILALIHLCHW</sequence>
<proteinExistence type="predicted"/>
<gene>
    <name evidence="1" type="ORF">PL14_01190</name>
</gene>
<protein>
    <submittedName>
        <fullName evidence="1">Uncharacterized protein</fullName>
    </submittedName>
</protein>
<name>A0ABD4QQD6_VIBAN</name>
<dbReference type="EMBL" id="JAHGUI010000003">
    <property type="protein sequence ID" value="MBT2917298.1"/>
    <property type="molecule type" value="Genomic_DNA"/>
</dbReference>
<accession>A0ABD4QQD6</accession>